<protein>
    <submittedName>
        <fullName evidence="1">Uncharacterized protein</fullName>
    </submittedName>
</protein>
<sequence>MFGLFDWIKVGAGFTAGALVAGSAAYWIGHAVGDSAGYARRISEVAIADGKATMERKGDDAALQNMSDYDLCLVGLRGGGLPVDACEQLRPVREEQP</sequence>
<name>H0HQS3_9HYPH</name>
<evidence type="ECO:0000313" key="2">
    <source>
        <dbReference type="Proteomes" id="UP000003250"/>
    </source>
</evidence>
<keyword evidence="2" id="KW-1185">Reference proteome</keyword>
<organism evidence="1 2">
    <name type="scientific">Mesorhizobium alhagi CCNWXJ12-2</name>
    <dbReference type="NCBI Taxonomy" id="1107882"/>
    <lineage>
        <taxon>Bacteria</taxon>
        <taxon>Pseudomonadati</taxon>
        <taxon>Pseudomonadota</taxon>
        <taxon>Alphaproteobacteria</taxon>
        <taxon>Hyphomicrobiales</taxon>
        <taxon>Phyllobacteriaceae</taxon>
        <taxon>Allomesorhizobium</taxon>
    </lineage>
</organism>
<gene>
    <name evidence="1" type="ORF">MAXJ12_12517</name>
</gene>
<dbReference type="EMBL" id="AHAM01000096">
    <property type="protein sequence ID" value="EHK56887.1"/>
    <property type="molecule type" value="Genomic_DNA"/>
</dbReference>
<dbReference type="RefSeq" id="WP_008836133.1">
    <property type="nucleotide sequence ID" value="NZ_AHAM01000096.1"/>
</dbReference>
<dbReference type="Proteomes" id="UP000003250">
    <property type="component" value="Unassembled WGS sequence"/>
</dbReference>
<accession>H0HQS3</accession>
<evidence type="ECO:0000313" key="1">
    <source>
        <dbReference type="EMBL" id="EHK56887.1"/>
    </source>
</evidence>
<proteinExistence type="predicted"/>
<reference evidence="1 2" key="1">
    <citation type="journal article" date="2012" name="J. Bacteriol.">
        <title>Draft Genome Sequence of Mesorhizobium alhagi CCNWXJ12-2T, a Novel Salt-Resistant Species Isolated from the Desert of Northwestern China.</title>
        <authorList>
            <person name="Zhou M."/>
            <person name="Chen W."/>
            <person name="Chen H."/>
            <person name="Wei G."/>
        </authorList>
    </citation>
    <scope>NUCLEOTIDE SEQUENCE [LARGE SCALE GENOMIC DNA]</scope>
    <source>
        <strain evidence="1 2">CCNWXJ12-2</strain>
    </source>
</reference>
<dbReference type="AlphaFoldDB" id="H0HQS3"/>
<dbReference type="OrthoDB" id="8455436at2"/>